<evidence type="ECO:0000256" key="1">
    <source>
        <dbReference type="ARBA" id="ARBA00005964"/>
    </source>
</evidence>
<evidence type="ECO:0000256" key="3">
    <source>
        <dbReference type="RuleBase" id="RU361235"/>
    </source>
</evidence>
<accession>B8MRL3</accession>
<evidence type="ECO:0000256" key="2">
    <source>
        <dbReference type="ARBA" id="ARBA00022801"/>
    </source>
</evidence>
<dbReference type="HOGENOM" id="CLU_006586_14_0_1"/>
<dbReference type="PhylomeDB" id="B8MRL3"/>
<dbReference type="AlphaFoldDB" id="B8MRL3"/>
<feature type="domain" description="Carboxylesterase type B" evidence="4">
    <location>
        <begin position="307"/>
        <end position="442"/>
    </location>
</feature>
<organism evidence="5 6">
    <name type="scientific">Talaromyces stipitatus (strain ATCC 10500 / CBS 375.48 / QM 6759 / NRRL 1006)</name>
    <name type="common">Penicillium stipitatum</name>
    <dbReference type="NCBI Taxonomy" id="441959"/>
    <lineage>
        <taxon>Eukaryota</taxon>
        <taxon>Fungi</taxon>
        <taxon>Dikarya</taxon>
        <taxon>Ascomycota</taxon>
        <taxon>Pezizomycotina</taxon>
        <taxon>Eurotiomycetes</taxon>
        <taxon>Eurotiomycetidae</taxon>
        <taxon>Eurotiales</taxon>
        <taxon>Trichocomaceae</taxon>
        <taxon>Talaromyces</taxon>
        <taxon>Talaromyces sect. Talaromyces</taxon>
    </lineage>
</organism>
<dbReference type="STRING" id="441959.B8MRL3"/>
<evidence type="ECO:0000259" key="4">
    <source>
        <dbReference type="Pfam" id="PF00135"/>
    </source>
</evidence>
<dbReference type="InterPro" id="IPR019826">
    <property type="entry name" value="Carboxylesterase_B_AS"/>
</dbReference>
<evidence type="ECO:0000313" key="6">
    <source>
        <dbReference type="Proteomes" id="UP000001745"/>
    </source>
</evidence>
<dbReference type="VEuPathDB" id="FungiDB:TSTA_056700"/>
<gene>
    <name evidence="5" type="ORF">TSTA_056700</name>
</gene>
<protein>
    <recommendedName>
        <fullName evidence="3">Carboxylic ester hydrolase</fullName>
        <ecNumber evidence="3">3.1.1.-</ecNumber>
    </recommendedName>
</protein>
<keyword evidence="6" id="KW-1185">Reference proteome</keyword>
<dbReference type="PANTHER" id="PTHR11559">
    <property type="entry name" value="CARBOXYLESTERASE"/>
    <property type="match status" value="1"/>
</dbReference>
<proteinExistence type="inferred from homology"/>
<dbReference type="Gene3D" id="3.40.50.1820">
    <property type="entry name" value="alpha/beta hydrolase"/>
    <property type="match status" value="1"/>
</dbReference>
<dbReference type="ESTHER" id="talsn-b8mrl3">
    <property type="family name" value="Fungal_carboxylesterase_lipase"/>
</dbReference>
<keyword evidence="2 3" id="KW-0378">Hydrolase</keyword>
<dbReference type="GeneID" id="8100733"/>
<dbReference type="Pfam" id="PF00135">
    <property type="entry name" value="COesterase"/>
    <property type="match status" value="2"/>
</dbReference>
<dbReference type="OrthoDB" id="4218248at2759"/>
<reference evidence="6" key="1">
    <citation type="journal article" date="2015" name="Genome Announc.">
        <title>Genome sequence of the AIDS-associated pathogen Penicillium marneffei (ATCC18224) and its near taxonomic relative Talaromyces stipitatus (ATCC10500).</title>
        <authorList>
            <person name="Nierman W.C."/>
            <person name="Fedorova-Abrams N.D."/>
            <person name="Andrianopoulos A."/>
        </authorList>
    </citation>
    <scope>NUCLEOTIDE SEQUENCE [LARGE SCALE GENOMIC DNA]</scope>
    <source>
        <strain evidence="6">ATCC 10500 / CBS 375.48 / QM 6759 / NRRL 1006</strain>
    </source>
</reference>
<dbReference type="eggNOG" id="KOG1516">
    <property type="taxonomic scope" value="Eukaryota"/>
</dbReference>
<dbReference type="InParanoid" id="B8MRL3"/>
<dbReference type="Proteomes" id="UP000001745">
    <property type="component" value="Unassembled WGS sequence"/>
</dbReference>
<dbReference type="InterPro" id="IPR050309">
    <property type="entry name" value="Type-B_Carboxylest/Lipase"/>
</dbReference>
<dbReference type="RefSeq" id="XP_002487281.1">
    <property type="nucleotide sequence ID" value="XM_002487236.1"/>
</dbReference>
<dbReference type="OMA" id="KMYQVVA"/>
<feature type="domain" description="Carboxylesterase type B" evidence="4">
    <location>
        <begin position="12"/>
        <end position="284"/>
    </location>
</feature>
<dbReference type="SUPFAM" id="SSF53474">
    <property type="entry name" value="alpha/beta-Hydrolases"/>
    <property type="match status" value="1"/>
</dbReference>
<evidence type="ECO:0000313" key="5">
    <source>
        <dbReference type="EMBL" id="EED13170.1"/>
    </source>
</evidence>
<comment type="similarity">
    <text evidence="1 3">Belongs to the type-B carboxylesterase/lipase family.</text>
</comment>
<dbReference type="EMBL" id="EQ962659">
    <property type="protein sequence ID" value="EED13170.1"/>
    <property type="molecule type" value="Genomic_DNA"/>
</dbReference>
<sequence>MATMHHAQLNATFNGVTVDYTGTKVNKFKGIKYAHISARFERARPISGEELSGNIIDATQYGPRCPQVDVDVRHLLRIPEDFEIKEEVEDEFECLNLDVTVPTDITNNQKLPVLVWIYGGSQAVTFCSSASGICDTTRIVAESAKAGKPIIMVAMNYRLNIFGFGDGKGTAEVNLSLKDQALAIDWVRRYIQGFGGDPENITLCGESAGAVYVHAHLITGPPVKRAILMSGSLYLSPPMPVQLGKGLLEICESRVQELEGKSLRECSQKVFKQMLTENNLSRCWMQEEDVLANWENMPERVDEVMIGETEFESVIWRRGIETLSPSDIISIFTEPNPELGDKIRKAYHISTDRPTSSTLGALDLLHDTKFTLPTELVSEKLIANNKKVYRYLFDEVNPWQASSRAHHAVDILFLFGTMDFSHNPSAEALGEDMRKRWISFVSGREEPWSELSATKKMFAFGPYGESKEIDQRQLAARRRVHVLGLLREVGPQVYGGIANKLAAGKISLLN</sequence>
<dbReference type="InterPro" id="IPR029058">
    <property type="entry name" value="AB_hydrolase_fold"/>
</dbReference>
<dbReference type="GO" id="GO:0016787">
    <property type="term" value="F:hydrolase activity"/>
    <property type="evidence" value="ECO:0007669"/>
    <property type="project" value="UniProtKB-KW"/>
</dbReference>
<name>B8MRL3_TALSN</name>
<dbReference type="EC" id="3.1.1.-" evidence="3"/>
<dbReference type="PROSITE" id="PS00122">
    <property type="entry name" value="CARBOXYLESTERASE_B_1"/>
    <property type="match status" value="1"/>
</dbReference>
<dbReference type="InterPro" id="IPR002018">
    <property type="entry name" value="CarbesteraseB"/>
</dbReference>